<reference evidence="2" key="1">
    <citation type="journal article" date="2024" name="Proc. Natl. Acad. Sci. U.S.A.">
        <title>Extraordinary preservation of gene collinearity over three hundred million years revealed in homosporous lycophytes.</title>
        <authorList>
            <person name="Li C."/>
            <person name="Wickell D."/>
            <person name="Kuo L.Y."/>
            <person name="Chen X."/>
            <person name="Nie B."/>
            <person name="Liao X."/>
            <person name="Peng D."/>
            <person name="Ji J."/>
            <person name="Jenkins J."/>
            <person name="Williams M."/>
            <person name="Shu S."/>
            <person name="Plott C."/>
            <person name="Barry K."/>
            <person name="Rajasekar S."/>
            <person name="Grimwood J."/>
            <person name="Han X."/>
            <person name="Sun S."/>
            <person name="Hou Z."/>
            <person name="He W."/>
            <person name="Dai G."/>
            <person name="Sun C."/>
            <person name="Schmutz J."/>
            <person name="Leebens-Mack J.H."/>
            <person name="Li F.W."/>
            <person name="Wang L."/>
        </authorList>
    </citation>
    <scope>NUCLEOTIDE SEQUENCE [LARGE SCALE GENOMIC DNA]</scope>
    <source>
        <strain evidence="2">cv. PW_Plant_1</strain>
    </source>
</reference>
<evidence type="ECO:0000313" key="1">
    <source>
        <dbReference type="EMBL" id="KAJ7560357.1"/>
    </source>
</evidence>
<sequence length="281" mass="32100">MFQAWQPLNSSRAAGTYPTLQTLMSQQKKLLHGDEGRALRYLPKVLVWIIRELVRRSNSQNNDREKILVAFMQTIEYDFRASTNPNRVSTMETVKQQRLNTGNWEGVELLDIRVLVQLLVDWLRYLQDPIIPNHILTKALSRGEIGAAIRELAASSKYGFSTIRILACWMLQIVPSEKHLRRRLYGGLAHVILKAPILSSTQEIGVLCGPLDEETPRKCRIRRENVGFKPNLLEAELALLLEAAAKYWSSRPPYHHHTLENEQEDNVHGSNSLCSSGRLDI</sequence>
<proteinExistence type="predicted"/>
<organism evidence="1 2">
    <name type="scientific">Diphasiastrum complanatum</name>
    <name type="common">Issler's clubmoss</name>
    <name type="synonym">Lycopodium complanatum</name>
    <dbReference type="NCBI Taxonomy" id="34168"/>
    <lineage>
        <taxon>Eukaryota</taxon>
        <taxon>Viridiplantae</taxon>
        <taxon>Streptophyta</taxon>
        <taxon>Embryophyta</taxon>
        <taxon>Tracheophyta</taxon>
        <taxon>Lycopodiopsida</taxon>
        <taxon>Lycopodiales</taxon>
        <taxon>Lycopodiaceae</taxon>
        <taxon>Lycopodioideae</taxon>
        <taxon>Diphasiastrum</taxon>
    </lineage>
</organism>
<comment type="caution">
    <text evidence="1">The sequence shown here is derived from an EMBL/GenBank/DDBJ whole genome shotgun (WGS) entry which is preliminary data.</text>
</comment>
<gene>
    <name evidence="1" type="ORF">O6H91_04G126300</name>
</gene>
<dbReference type="Proteomes" id="UP001162992">
    <property type="component" value="Chromosome 4"/>
</dbReference>
<keyword evidence="2" id="KW-1185">Reference proteome</keyword>
<dbReference type="EMBL" id="CM055095">
    <property type="protein sequence ID" value="KAJ7560357.1"/>
    <property type="molecule type" value="Genomic_DNA"/>
</dbReference>
<evidence type="ECO:0000313" key="2">
    <source>
        <dbReference type="Proteomes" id="UP001162992"/>
    </source>
</evidence>
<protein>
    <submittedName>
        <fullName evidence="1">Uncharacterized protein</fullName>
    </submittedName>
</protein>
<accession>A0ACC2E252</accession>
<name>A0ACC2E252_DIPCM</name>